<feature type="chain" id="PRO_5016131557" evidence="1">
    <location>
        <begin position="27"/>
        <end position="139"/>
    </location>
</feature>
<name>A0A2W5MAJ0_9GAMM</name>
<evidence type="ECO:0000256" key="1">
    <source>
        <dbReference type="SAM" id="SignalP"/>
    </source>
</evidence>
<organism evidence="2 3">
    <name type="scientific">Rhodanobacter denitrificans</name>
    <dbReference type="NCBI Taxonomy" id="666685"/>
    <lineage>
        <taxon>Bacteria</taxon>
        <taxon>Pseudomonadati</taxon>
        <taxon>Pseudomonadota</taxon>
        <taxon>Gammaproteobacteria</taxon>
        <taxon>Lysobacterales</taxon>
        <taxon>Rhodanobacteraceae</taxon>
        <taxon>Rhodanobacter</taxon>
    </lineage>
</organism>
<comment type="caution">
    <text evidence="2">The sequence shown here is derived from an EMBL/GenBank/DDBJ whole genome shotgun (WGS) entry which is preliminary data.</text>
</comment>
<evidence type="ECO:0000313" key="3">
    <source>
        <dbReference type="Proteomes" id="UP000249046"/>
    </source>
</evidence>
<dbReference type="AlphaFoldDB" id="A0A2W5MAJ0"/>
<evidence type="ECO:0000313" key="2">
    <source>
        <dbReference type="EMBL" id="PZQ10470.1"/>
    </source>
</evidence>
<proteinExistence type="predicted"/>
<protein>
    <submittedName>
        <fullName evidence="2">Uncharacterized protein</fullName>
    </submittedName>
</protein>
<keyword evidence="1" id="KW-0732">Signal</keyword>
<reference evidence="2 3" key="1">
    <citation type="submission" date="2017-08" db="EMBL/GenBank/DDBJ databases">
        <title>Infants hospitalized years apart are colonized by the same room-sourced microbial strains.</title>
        <authorList>
            <person name="Brooks B."/>
            <person name="Olm M.R."/>
            <person name="Firek B.A."/>
            <person name="Baker R."/>
            <person name="Thomas B.C."/>
            <person name="Morowitz M.J."/>
            <person name="Banfield J.F."/>
        </authorList>
    </citation>
    <scope>NUCLEOTIDE SEQUENCE [LARGE SCALE GENOMIC DNA]</scope>
    <source>
        <strain evidence="2">S2_005_003_R2_42</strain>
    </source>
</reference>
<dbReference type="Proteomes" id="UP000249046">
    <property type="component" value="Unassembled WGS sequence"/>
</dbReference>
<feature type="signal peptide" evidence="1">
    <location>
        <begin position="1"/>
        <end position="26"/>
    </location>
</feature>
<accession>A0A2W5MAJ0</accession>
<sequence length="139" mass="14134">MSRIVSRSVFAILAGLAAAAAGAAHAAEVIGSSLVWPPLPSSGFVAGRAATQADIDAGNALFLLGDGARSSGEPMAIDIPQYALFDDEGIITVVVVIQAESEAGRSQIGARKLDGTALIGQLDQFKLVGTQPQSTRATD</sequence>
<dbReference type="EMBL" id="QFPO01000020">
    <property type="protein sequence ID" value="PZQ10470.1"/>
    <property type="molecule type" value="Genomic_DNA"/>
</dbReference>
<gene>
    <name evidence="2" type="ORF">DI564_15885</name>
</gene>